<protein>
    <submittedName>
        <fullName evidence="5">AraC-like DNA-binding protein</fullName>
    </submittedName>
</protein>
<keyword evidence="2 5" id="KW-0238">DNA-binding</keyword>
<evidence type="ECO:0000256" key="1">
    <source>
        <dbReference type="ARBA" id="ARBA00023015"/>
    </source>
</evidence>
<reference evidence="5 6" key="1">
    <citation type="submission" date="2020-08" db="EMBL/GenBank/DDBJ databases">
        <title>Genomic Encyclopedia of Type Strains, Phase IV (KMG-IV): sequencing the most valuable type-strain genomes for metagenomic binning, comparative biology and taxonomic classification.</title>
        <authorList>
            <person name="Goeker M."/>
        </authorList>
    </citation>
    <scope>NUCLEOTIDE SEQUENCE [LARGE SCALE GENOMIC DNA]</scope>
    <source>
        <strain evidence="5 6">DSM 11590</strain>
    </source>
</reference>
<evidence type="ECO:0000259" key="4">
    <source>
        <dbReference type="PROSITE" id="PS01124"/>
    </source>
</evidence>
<dbReference type="GO" id="GO:0003700">
    <property type="term" value="F:DNA-binding transcription factor activity"/>
    <property type="evidence" value="ECO:0007669"/>
    <property type="project" value="InterPro"/>
</dbReference>
<keyword evidence="1" id="KW-0805">Transcription regulation</keyword>
<gene>
    <name evidence="5" type="ORF">FHS48_003241</name>
</gene>
<comment type="caution">
    <text evidence="5">The sequence shown here is derived from an EMBL/GenBank/DDBJ whole genome shotgun (WGS) entry which is preliminary data.</text>
</comment>
<dbReference type="InterPro" id="IPR018062">
    <property type="entry name" value="HTH_AraC-typ_CS"/>
</dbReference>
<keyword evidence="6" id="KW-1185">Reference proteome</keyword>
<evidence type="ECO:0000256" key="3">
    <source>
        <dbReference type="ARBA" id="ARBA00023163"/>
    </source>
</evidence>
<dbReference type="InterPro" id="IPR009057">
    <property type="entry name" value="Homeodomain-like_sf"/>
</dbReference>
<dbReference type="PANTHER" id="PTHR47894">
    <property type="entry name" value="HTH-TYPE TRANSCRIPTIONAL REGULATOR GADX"/>
    <property type="match status" value="1"/>
</dbReference>
<dbReference type="EMBL" id="JACIIX010000013">
    <property type="protein sequence ID" value="MBB6211798.1"/>
    <property type="molecule type" value="Genomic_DNA"/>
</dbReference>
<dbReference type="PROSITE" id="PS00041">
    <property type="entry name" value="HTH_ARAC_FAMILY_1"/>
    <property type="match status" value="1"/>
</dbReference>
<dbReference type="PANTHER" id="PTHR47894:SF4">
    <property type="entry name" value="HTH-TYPE TRANSCRIPTIONAL REGULATOR GADX"/>
    <property type="match status" value="1"/>
</dbReference>
<dbReference type="Pfam" id="PF06719">
    <property type="entry name" value="AraC_N"/>
    <property type="match status" value="1"/>
</dbReference>
<organism evidence="5 6">
    <name type="scientific">Novispirillum itersonii</name>
    <name type="common">Aquaspirillum itersonii</name>
    <dbReference type="NCBI Taxonomy" id="189"/>
    <lineage>
        <taxon>Bacteria</taxon>
        <taxon>Pseudomonadati</taxon>
        <taxon>Pseudomonadota</taxon>
        <taxon>Alphaproteobacteria</taxon>
        <taxon>Rhodospirillales</taxon>
        <taxon>Novispirillaceae</taxon>
        <taxon>Novispirillum</taxon>
    </lineage>
</organism>
<name>A0A7W9ZIU0_NOVIT</name>
<dbReference type="Gene3D" id="1.10.10.60">
    <property type="entry name" value="Homeodomain-like"/>
    <property type="match status" value="1"/>
</dbReference>
<dbReference type="Proteomes" id="UP000544872">
    <property type="component" value="Unassembled WGS sequence"/>
</dbReference>
<dbReference type="InterPro" id="IPR009594">
    <property type="entry name" value="Tscrpt_reg_HTH_AraC_N"/>
</dbReference>
<dbReference type="Pfam" id="PF12833">
    <property type="entry name" value="HTH_18"/>
    <property type="match status" value="1"/>
</dbReference>
<accession>A0A7W9ZIU0</accession>
<dbReference type="GO" id="GO:0000976">
    <property type="term" value="F:transcription cis-regulatory region binding"/>
    <property type="evidence" value="ECO:0007669"/>
    <property type="project" value="TreeGrafter"/>
</dbReference>
<sequence length="292" mass="31398">MATSSLLTAAQALAVRLDRQTPDSAGVNWLSVPFARFGGYFRRQSERLVDVSLARPILFIVVGGSKQISTGATTLHHRPGDMAILPVGVPLTVLNLPADNGPYRSVMVEFTDTVRDRCRQLLADSPPVPPAASLTLPPDLAHGAALQQAMGHLLAGIGTVDPALMEHRLLEVLLILCRAGYGGHLLPAPSQSIATRLRAMVRLAPETDWTAETVARHLAVSVPTLHRRLRAEGTSLRAEVESVRLEYGHTLLVSRQVSTVAEAALRSGYGSPSRFASRFRQRFGANPSTLSA</sequence>
<evidence type="ECO:0000313" key="5">
    <source>
        <dbReference type="EMBL" id="MBB6211798.1"/>
    </source>
</evidence>
<dbReference type="AlphaFoldDB" id="A0A7W9ZIU0"/>
<dbReference type="GO" id="GO:0005829">
    <property type="term" value="C:cytosol"/>
    <property type="evidence" value="ECO:0007669"/>
    <property type="project" value="TreeGrafter"/>
</dbReference>
<dbReference type="SMART" id="SM00342">
    <property type="entry name" value="HTH_ARAC"/>
    <property type="match status" value="1"/>
</dbReference>
<feature type="domain" description="HTH araC/xylS-type" evidence="4">
    <location>
        <begin position="195"/>
        <end position="292"/>
    </location>
</feature>
<proteinExistence type="predicted"/>
<dbReference type="RefSeq" id="WP_184264871.1">
    <property type="nucleotide sequence ID" value="NZ_JACIIX010000013.1"/>
</dbReference>
<evidence type="ECO:0000256" key="2">
    <source>
        <dbReference type="ARBA" id="ARBA00023125"/>
    </source>
</evidence>
<dbReference type="PROSITE" id="PS01124">
    <property type="entry name" value="HTH_ARAC_FAMILY_2"/>
    <property type="match status" value="1"/>
</dbReference>
<dbReference type="SUPFAM" id="SSF46689">
    <property type="entry name" value="Homeodomain-like"/>
    <property type="match status" value="1"/>
</dbReference>
<evidence type="ECO:0000313" key="6">
    <source>
        <dbReference type="Proteomes" id="UP000544872"/>
    </source>
</evidence>
<keyword evidence="3" id="KW-0804">Transcription</keyword>
<dbReference type="InterPro" id="IPR018060">
    <property type="entry name" value="HTH_AraC"/>
</dbReference>